<dbReference type="Gene3D" id="3.40.50.850">
    <property type="entry name" value="Isochorismatase-like"/>
    <property type="match status" value="1"/>
</dbReference>
<gene>
    <name evidence="3" type="ORF">H1D24_04215</name>
</gene>
<dbReference type="SUPFAM" id="SSF52499">
    <property type="entry name" value="Isochorismatase-like hydrolases"/>
    <property type="match status" value="1"/>
</dbReference>
<evidence type="ECO:0000259" key="2">
    <source>
        <dbReference type="Pfam" id="PF00857"/>
    </source>
</evidence>
<name>A0A7W0I7I8_9ACTN</name>
<organism evidence="3 4">
    <name type="scientific">Streptomyces himalayensis subsp. himalayensis</name>
    <dbReference type="NCBI Taxonomy" id="2756131"/>
    <lineage>
        <taxon>Bacteria</taxon>
        <taxon>Bacillati</taxon>
        <taxon>Actinomycetota</taxon>
        <taxon>Actinomycetes</taxon>
        <taxon>Kitasatosporales</taxon>
        <taxon>Streptomycetaceae</taxon>
        <taxon>Streptomyces</taxon>
        <taxon>Streptomyces himalayensis</taxon>
    </lineage>
</organism>
<dbReference type="Proteomes" id="UP000545761">
    <property type="component" value="Unassembled WGS sequence"/>
</dbReference>
<proteinExistence type="predicted"/>
<dbReference type="RefSeq" id="WP_181656000.1">
    <property type="nucleotide sequence ID" value="NZ_JACEHE010000002.1"/>
</dbReference>
<dbReference type="Pfam" id="PF00857">
    <property type="entry name" value="Isochorismatase"/>
    <property type="match status" value="1"/>
</dbReference>
<accession>A0A7W0I7I8</accession>
<dbReference type="EMBL" id="JACEHE010000002">
    <property type="protein sequence ID" value="MBA2945051.1"/>
    <property type="molecule type" value="Genomic_DNA"/>
</dbReference>
<protein>
    <submittedName>
        <fullName evidence="3">Isochorismatase family protein</fullName>
    </submittedName>
</protein>
<feature type="domain" description="Isochorismatase-like" evidence="2">
    <location>
        <begin position="33"/>
        <end position="206"/>
    </location>
</feature>
<evidence type="ECO:0000313" key="4">
    <source>
        <dbReference type="Proteomes" id="UP000545761"/>
    </source>
</evidence>
<evidence type="ECO:0000256" key="1">
    <source>
        <dbReference type="ARBA" id="ARBA00022801"/>
    </source>
</evidence>
<dbReference type="PANTHER" id="PTHR43540:SF1">
    <property type="entry name" value="ISOCHORISMATASE HYDROLASE"/>
    <property type="match status" value="1"/>
</dbReference>
<reference evidence="3 4" key="1">
    <citation type="submission" date="2020-07" db="EMBL/GenBank/DDBJ databases">
        <title>Streptomyces isolated from Indian soil.</title>
        <authorList>
            <person name="Mandal S."/>
            <person name="Maiti P.K."/>
        </authorList>
    </citation>
    <scope>NUCLEOTIDE SEQUENCE [LARGE SCALE GENOMIC DNA]</scope>
    <source>
        <strain evidence="3 4">PSKA28</strain>
    </source>
</reference>
<dbReference type="PANTHER" id="PTHR43540">
    <property type="entry name" value="PEROXYUREIDOACRYLATE/UREIDOACRYLATE AMIDOHYDROLASE-RELATED"/>
    <property type="match status" value="1"/>
</dbReference>
<dbReference type="InterPro" id="IPR050272">
    <property type="entry name" value="Isochorismatase-like_hydrls"/>
</dbReference>
<keyword evidence="1" id="KW-0378">Hydrolase</keyword>
<dbReference type="AlphaFoldDB" id="A0A7W0I7I8"/>
<dbReference type="GO" id="GO:0016787">
    <property type="term" value="F:hydrolase activity"/>
    <property type="evidence" value="ECO:0007669"/>
    <property type="project" value="UniProtKB-KW"/>
</dbReference>
<comment type="caution">
    <text evidence="3">The sequence shown here is derived from an EMBL/GenBank/DDBJ whole genome shotgun (WGS) entry which is preliminary data.</text>
</comment>
<sequence>MSESAGDWMEAVREQYRGRGVGERLAAGRRPGIVVVDLINGFTDPACPPGSDLDAVVERTAELLERARAAGLPVFFTTISYEPRDLDELVWLRKMPALRALTAGSRWVEVDGRLAPRDTEPVIVKKAASAFHGTDLAERLAAAGVNSLIVCGATTSGCIRATVIDACAENYLVRVPRECVGDRAEGPHEANLFDIDAKYADVVGLEEVLDELPGVVMAR</sequence>
<dbReference type="InterPro" id="IPR036380">
    <property type="entry name" value="Isochorismatase-like_sf"/>
</dbReference>
<dbReference type="InterPro" id="IPR000868">
    <property type="entry name" value="Isochorismatase-like_dom"/>
</dbReference>
<evidence type="ECO:0000313" key="3">
    <source>
        <dbReference type="EMBL" id="MBA2945051.1"/>
    </source>
</evidence>